<reference evidence="1 2" key="1">
    <citation type="submission" date="2016-03" db="EMBL/GenBank/DDBJ databases">
        <title>Choanephora cucurbitarum.</title>
        <authorList>
            <person name="Min B."/>
            <person name="Park H."/>
            <person name="Park J.-H."/>
            <person name="Shin H.-D."/>
            <person name="Choi I.-G."/>
        </authorList>
    </citation>
    <scope>NUCLEOTIDE SEQUENCE [LARGE SCALE GENOMIC DNA]</scope>
    <source>
        <strain evidence="1 2">KUS-F28377</strain>
    </source>
</reference>
<evidence type="ECO:0000313" key="1">
    <source>
        <dbReference type="EMBL" id="OBZ83894.1"/>
    </source>
</evidence>
<dbReference type="Proteomes" id="UP000093000">
    <property type="component" value="Unassembled WGS sequence"/>
</dbReference>
<comment type="caution">
    <text evidence="1">The sequence shown here is derived from an EMBL/GenBank/DDBJ whole genome shotgun (WGS) entry which is preliminary data.</text>
</comment>
<dbReference type="AlphaFoldDB" id="A0A1C7N972"/>
<proteinExistence type="predicted"/>
<organism evidence="1 2">
    <name type="scientific">Choanephora cucurbitarum</name>
    <dbReference type="NCBI Taxonomy" id="101091"/>
    <lineage>
        <taxon>Eukaryota</taxon>
        <taxon>Fungi</taxon>
        <taxon>Fungi incertae sedis</taxon>
        <taxon>Mucoromycota</taxon>
        <taxon>Mucoromycotina</taxon>
        <taxon>Mucoromycetes</taxon>
        <taxon>Mucorales</taxon>
        <taxon>Mucorineae</taxon>
        <taxon>Choanephoraceae</taxon>
        <taxon>Choanephoroideae</taxon>
        <taxon>Choanephora</taxon>
    </lineage>
</organism>
<protein>
    <submittedName>
        <fullName evidence="1">Uncharacterized protein</fullName>
    </submittedName>
</protein>
<sequence length="71" mass="8027">MKDCLAIWTCRVAFQRKRSILVDVRDNYVKVYVSLSVFLPILGAPYEITICSPKAGITKEEDSSLAITYNI</sequence>
<name>A0A1C7N972_9FUNG</name>
<dbReference type="EMBL" id="LUGH01000587">
    <property type="protein sequence ID" value="OBZ83894.1"/>
    <property type="molecule type" value="Genomic_DNA"/>
</dbReference>
<gene>
    <name evidence="1" type="ORF">A0J61_08054</name>
</gene>
<evidence type="ECO:0000313" key="2">
    <source>
        <dbReference type="Proteomes" id="UP000093000"/>
    </source>
</evidence>
<dbReference type="InParanoid" id="A0A1C7N972"/>
<accession>A0A1C7N972</accession>
<keyword evidence="2" id="KW-1185">Reference proteome</keyword>